<keyword evidence="5" id="KW-1185">Reference proteome</keyword>
<reference evidence="2" key="1">
    <citation type="submission" date="2021-02" db="EMBL/GenBank/DDBJ databases">
        <authorList>
            <person name="Nowell W R."/>
        </authorList>
    </citation>
    <scope>NUCLEOTIDE SEQUENCE</scope>
</reference>
<evidence type="ECO:0000313" key="4">
    <source>
        <dbReference type="Proteomes" id="UP000663854"/>
    </source>
</evidence>
<evidence type="ECO:0000313" key="3">
    <source>
        <dbReference type="EMBL" id="CAF1656436.1"/>
    </source>
</evidence>
<evidence type="ECO:0000256" key="1">
    <source>
        <dbReference type="SAM" id="MobiDB-lite"/>
    </source>
</evidence>
<dbReference type="Proteomes" id="UP000663870">
    <property type="component" value="Unassembled WGS sequence"/>
</dbReference>
<accession>A0A815TFQ5</accession>
<organism evidence="2 4">
    <name type="scientific">Rotaria sordida</name>
    <dbReference type="NCBI Taxonomy" id="392033"/>
    <lineage>
        <taxon>Eukaryota</taxon>
        <taxon>Metazoa</taxon>
        <taxon>Spiralia</taxon>
        <taxon>Gnathifera</taxon>
        <taxon>Rotifera</taxon>
        <taxon>Eurotatoria</taxon>
        <taxon>Bdelloidea</taxon>
        <taxon>Philodinida</taxon>
        <taxon>Philodinidae</taxon>
        <taxon>Rotaria</taxon>
    </lineage>
</organism>
<dbReference type="Proteomes" id="UP000663854">
    <property type="component" value="Unassembled WGS sequence"/>
</dbReference>
<evidence type="ECO:0000313" key="5">
    <source>
        <dbReference type="Proteomes" id="UP000663870"/>
    </source>
</evidence>
<dbReference type="AlphaFoldDB" id="A0A815TFQ5"/>
<sequence length="515" mass="59232">MNCNNWNKCTGVRYRLSSRVNNEYNQSAIIDNCDTKIPLCVEKSFYQCKNDVGQECCVEVCGNCCDPIKLSNSGFVKNMNINNSVKSTCNTKINLSCSTPTDSYRNQFALSNIFDNKHKYIDYIVTNVLRQVVNHISLDTLHQLSYSLPQNIERILCHTDIDSDRLIRILVTEVLKCYCMDAGHLTDWYAFANSIKSFLSSTKVLQDDNDNQKTDDTRNQTSSFVKKEKRLQNNAFKKIVTPSKDAKIPFINRTSSSEIISETNSMTPIGRQSKTKSKQNIIVDKNKKIDHHESLPFRKKSTNRSQIQHQLSSNSYHYNHESDKNSNRSLSRNSIRLPIHHKHKHKHRNVYNHHTTTSFDTPSSSSLSSNMSASTKELIQNYKQTSIENNNLNSTKTKQIKSSDHLTQKQMLVFKRMKSSDKTARHYHQIKIPSVELSLHDRTISSTNNQNQISCLRNKIEMNQDSIVDNYQLSSSKDLNKSNILLNNNQVRSNTNSISKNIRINHYPNMLADFD</sequence>
<name>A0A815TFQ5_9BILA</name>
<protein>
    <submittedName>
        <fullName evidence="2">Uncharacterized protein</fullName>
    </submittedName>
</protein>
<feature type="compositionally biased region" description="Basic and acidic residues" evidence="1">
    <location>
        <begin position="287"/>
        <end position="296"/>
    </location>
</feature>
<proteinExistence type="predicted"/>
<feature type="compositionally biased region" description="Polar residues" evidence="1">
    <location>
        <begin position="303"/>
        <end position="317"/>
    </location>
</feature>
<evidence type="ECO:0000313" key="2">
    <source>
        <dbReference type="EMBL" id="CAF1504655.1"/>
    </source>
</evidence>
<gene>
    <name evidence="3" type="ORF">JXQ802_LOCUS55358</name>
    <name evidence="2" type="ORF">PYM288_LOCUS38834</name>
</gene>
<feature type="region of interest" description="Disordered" evidence="1">
    <location>
        <begin position="287"/>
        <end position="331"/>
    </location>
</feature>
<dbReference type="EMBL" id="CAJNOH010009852">
    <property type="protein sequence ID" value="CAF1504655.1"/>
    <property type="molecule type" value="Genomic_DNA"/>
</dbReference>
<comment type="caution">
    <text evidence="2">The sequence shown here is derived from an EMBL/GenBank/DDBJ whole genome shotgun (WGS) entry which is preliminary data.</text>
</comment>
<dbReference type="EMBL" id="CAJNOL010011651">
    <property type="protein sequence ID" value="CAF1656436.1"/>
    <property type="molecule type" value="Genomic_DNA"/>
</dbReference>